<evidence type="ECO:0000256" key="2">
    <source>
        <dbReference type="ARBA" id="ARBA00007781"/>
    </source>
</evidence>
<feature type="compositionally biased region" description="Polar residues" evidence="16">
    <location>
        <begin position="702"/>
        <end position="713"/>
    </location>
</feature>
<evidence type="ECO:0000256" key="4">
    <source>
        <dbReference type="ARBA" id="ARBA00022664"/>
    </source>
</evidence>
<dbReference type="FunFam" id="4.10.1000.10:FF:000006">
    <property type="entry name" value="Putative pre-mrna-splicing factor rbm22"/>
    <property type="match status" value="1"/>
</dbReference>
<evidence type="ECO:0000259" key="17">
    <source>
        <dbReference type="PROSITE" id="PS50102"/>
    </source>
</evidence>
<evidence type="ECO:0000256" key="13">
    <source>
        <dbReference type="ARBA" id="ARBA00069020"/>
    </source>
</evidence>
<dbReference type="Pfam" id="PF21369">
    <property type="entry name" value="STL11_N"/>
    <property type="match status" value="1"/>
</dbReference>
<dbReference type="SUPFAM" id="SSF90229">
    <property type="entry name" value="CCCH zinc finger"/>
    <property type="match status" value="1"/>
</dbReference>
<dbReference type="VEuPathDB" id="FungiDB:RhiirFUN_014342"/>
<dbReference type="Gene3D" id="4.10.1000.10">
    <property type="entry name" value="Zinc finger, CCCH-type"/>
    <property type="match status" value="1"/>
</dbReference>
<dbReference type="OrthoDB" id="10259600at2759"/>
<comment type="similarity">
    <text evidence="2">Belongs to the SLT11 family.</text>
</comment>
<evidence type="ECO:0000256" key="3">
    <source>
        <dbReference type="ARBA" id="ARBA00019060"/>
    </source>
</evidence>
<dbReference type="PROSITE" id="PS50103">
    <property type="entry name" value="ZF_C3H1"/>
    <property type="match status" value="1"/>
</dbReference>
<dbReference type="PANTHER" id="PTHR14089">
    <property type="entry name" value="PRE-MRNA-SPLICING FACTOR RBM22"/>
    <property type="match status" value="1"/>
</dbReference>
<feature type="region of interest" description="Disordered" evidence="16">
    <location>
        <begin position="676"/>
        <end position="713"/>
    </location>
</feature>
<evidence type="ECO:0000256" key="5">
    <source>
        <dbReference type="ARBA" id="ARBA00022723"/>
    </source>
</evidence>
<dbReference type="FunFam" id="3.30.70.330:FF:000476">
    <property type="entry name" value="Zinc finger CCCH domain-containing protein 4"/>
    <property type="match status" value="1"/>
</dbReference>
<dbReference type="EMBL" id="CAGKOT010000043">
    <property type="protein sequence ID" value="CAB5380753.1"/>
    <property type="molecule type" value="Genomic_DNA"/>
</dbReference>
<evidence type="ECO:0000256" key="11">
    <source>
        <dbReference type="ARBA" id="ARBA00023242"/>
    </source>
</evidence>
<dbReference type="SUPFAM" id="SSF54928">
    <property type="entry name" value="RNA-binding domain, RBD"/>
    <property type="match status" value="1"/>
</dbReference>
<dbReference type="InterPro" id="IPR036855">
    <property type="entry name" value="Znf_CCCH_sf"/>
</dbReference>
<feature type="zinc finger region" description="C3H1-type" evidence="15">
    <location>
        <begin position="513"/>
        <end position="540"/>
    </location>
</feature>
<evidence type="ECO:0000256" key="14">
    <source>
        <dbReference type="PROSITE-ProRule" id="PRU00176"/>
    </source>
</evidence>
<feature type="region of interest" description="Disordered" evidence="16">
    <location>
        <begin position="1"/>
        <end position="26"/>
    </location>
</feature>
<dbReference type="PANTHER" id="PTHR14089:SF6">
    <property type="entry name" value="PRE-MRNA-SPLICING FACTOR RBM22"/>
    <property type="match status" value="1"/>
</dbReference>
<dbReference type="GO" id="GO:0008270">
    <property type="term" value="F:zinc ion binding"/>
    <property type="evidence" value="ECO:0007669"/>
    <property type="project" value="UniProtKB-KW"/>
</dbReference>
<dbReference type="InterPro" id="IPR000504">
    <property type="entry name" value="RRM_dom"/>
</dbReference>
<evidence type="ECO:0000259" key="18">
    <source>
        <dbReference type="PROSITE" id="PS50103"/>
    </source>
</evidence>
<dbReference type="PROSITE" id="PS50102">
    <property type="entry name" value="RRM"/>
    <property type="match status" value="1"/>
</dbReference>
<organism evidence="19 20">
    <name type="scientific">Rhizophagus irregularis</name>
    <dbReference type="NCBI Taxonomy" id="588596"/>
    <lineage>
        <taxon>Eukaryota</taxon>
        <taxon>Fungi</taxon>
        <taxon>Fungi incertae sedis</taxon>
        <taxon>Mucoromycota</taxon>
        <taxon>Glomeromycotina</taxon>
        <taxon>Glomeromycetes</taxon>
        <taxon>Glomerales</taxon>
        <taxon>Glomeraceae</taxon>
        <taxon>Rhizophagus</taxon>
    </lineage>
</organism>
<dbReference type="GO" id="GO:0017070">
    <property type="term" value="F:U6 snRNA binding"/>
    <property type="evidence" value="ECO:0007669"/>
    <property type="project" value="TreeGrafter"/>
</dbReference>
<accession>A0A915ZKF1</accession>
<keyword evidence="7 15" id="KW-0863">Zinc-finger</keyword>
<dbReference type="GO" id="GO:0071006">
    <property type="term" value="C:U2-type catalytic step 1 spliceosome"/>
    <property type="evidence" value="ECO:0007669"/>
    <property type="project" value="TreeGrafter"/>
</dbReference>
<dbReference type="SMART" id="SM00356">
    <property type="entry name" value="ZnF_C3H1"/>
    <property type="match status" value="1"/>
</dbReference>
<evidence type="ECO:0000256" key="9">
    <source>
        <dbReference type="ARBA" id="ARBA00022884"/>
    </source>
</evidence>
<feature type="compositionally biased region" description="Polar residues" evidence="16">
    <location>
        <begin position="1"/>
        <end position="14"/>
    </location>
</feature>
<dbReference type="InterPro" id="IPR035979">
    <property type="entry name" value="RBD_domain_sf"/>
</dbReference>
<evidence type="ECO:0000256" key="7">
    <source>
        <dbReference type="ARBA" id="ARBA00022771"/>
    </source>
</evidence>
<keyword evidence="4" id="KW-0507">mRNA processing</keyword>
<comment type="caution">
    <text evidence="19">The sequence shown here is derived from an EMBL/GenBank/DDBJ whole genome shotgun (WGS) entry which is preliminary data.</text>
</comment>
<dbReference type="InterPro" id="IPR000571">
    <property type="entry name" value="Znf_CCCH"/>
</dbReference>
<dbReference type="InterPro" id="IPR048995">
    <property type="entry name" value="STL11/RBM22-like_N"/>
</dbReference>
<dbReference type="Gene3D" id="3.30.70.330">
    <property type="match status" value="1"/>
</dbReference>
<dbReference type="Pfam" id="PF16131">
    <property type="entry name" value="Torus"/>
    <property type="match status" value="1"/>
</dbReference>
<keyword evidence="10" id="KW-0508">mRNA splicing</keyword>
<evidence type="ECO:0000256" key="12">
    <source>
        <dbReference type="ARBA" id="ARBA00025609"/>
    </source>
</evidence>
<dbReference type="InterPro" id="IPR039171">
    <property type="entry name" value="Cwc2/Slt11"/>
</dbReference>
<dbReference type="SMR" id="A0A915ZKF1"/>
<keyword evidence="9 14" id="KW-0694">RNA-binding</keyword>
<keyword evidence="8 15" id="KW-0862">Zinc</keyword>
<keyword evidence="5 15" id="KW-0479">Metal-binding</keyword>
<dbReference type="GO" id="GO:0071007">
    <property type="term" value="C:U2-type catalytic step 2 spliceosome"/>
    <property type="evidence" value="ECO:0007669"/>
    <property type="project" value="TreeGrafter"/>
</dbReference>
<dbReference type="Proteomes" id="UP000684084">
    <property type="component" value="Unassembled WGS sequence"/>
</dbReference>
<keyword evidence="11" id="KW-0539">Nucleus</keyword>
<dbReference type="InterPro" id="IPR012677">
    <property type="entry name" value="Nucleotide-bd_a/b_plait_sf"/>
</dbReference>
<dbReference type="GO" id="GO:0008380">
    <property type="term" value="P:RNA splicing"/>
    <property type="evidence" value="ECO:0007669"/>
    <property type="project" value="UniProtKB-KW"/>
</dbReference>
<comment type="subcellular location">
    <subcellularLocation>
        <location evidence="1">Nucleus</location>
    </subcellularLocation>
</comment>
<evidence type="ECO:0000313" key="20">
    <source>
        <dbReference type="Proteomes" id="UP000684084"/>
    </source>
</evidence>
<evidence type="ECO:0000313" key="19">
    <source>
        <dbReference type="EMBL" id="CAB5380753.1"/>
    </source>
</evidence>
<dbReference type="Pfam" id="PF00076">
    <property type="entry name" value="RRM_1"/>
    <property type="match status" value="1"/>
</dbReference>
<comment type="function">
    <text evidence="12">Involved in pre-mRNA splicing. Facilitates the cooperative formation of U2/U6 helix II in association with stem II in the spliceosome. Binds to RNA.</text>
</comment>
<proteinExistence type="inferred from homology"/>
<dbReference type="SMART" id="SM00360">
    <property type="entry name" value="RRM"/>
    <property type="match status" value="1"/>
</dbReference>
<name>A0A915ZKF1_9GLOM</name>
<dbReference type="GO" id="GO:0036002">
    <property type="term" value="F:pre-mRNA binding"/>
    <property type="evidence" value="ECO:0007669"/>
    <property type="project" value="TreeGrafter"/>
</dbReference>
<evidence type="ECO:0000256" key="10">
    <source>
        <dbReference type="ARBA" id="ARBA00023187"/>
    </source>
</evidence>
<dbReference type="GO" id="GO:0006397">
    <property type="term" value="P:mRNA processing"/>
    <property type="evidence" value="ECO:0007669"/>
    <property type="project" value="UniProtKB-KW"/>
</dbReference>
<evidence type="ECO:0000256" key="6">
    <source>
        <dbReference type="ARBA" id="ARBA00022728"/>
    </source>
</evidence>
<evidence type="ECO:0000256" key="16">
    <source>
        <dbReference type="SAM" id="MobiDB-lite"/>
    </source>
</evidence>
<dbReference type="InterPro" id="IPR032297">
    <property type="entry name" value="Torus"/>
</dbReference>
<keyword evidence="6" id="KW-0747">Spliceosome</keyword>
<evidence type="ECO:0000256" key="1">
    <source>
        <dbReference type="ARBA" id="ARBA00004123"/>
    </source>
</evidence>
<evidence type="ECO:0000256" key="8">
    <source>
        <dbReference type="ARBA" id="ARBA00022833"/>
    </source>
</evidence>
<protein>
    <recommendedName>
        <fullName evidence="3">Pre-mRNA-splicing factor SLT11</fullName>
    </recommendedName>
    <alternativeName>
        <fullName evidence="13">Pre-mRNA-splicing factor slt11</fullName>
    </alternativeName>
</protein>
<evidence type="ECO:0000256" key="15">
    <source>
        <dbReference type="PROSITE-ProRule" id="PRU00723"/>
    </source>
</evidence>
<dbReference type="AlphaFoldDB" id="A0A915ZKF1"/>
<dbReference type="GO" id="GO:0000974">
    <property type="term" value="C:Prp19 complex"/>
    <property type="evidence" value="ECO:0007669"/>
    <property type="project" value="TreeGrafter"/>
</dbReference>
<sequence>MTSKVNFVQINQEQSSSNNNAIDSEGNGMKTMATLLQNSIQGVQNSFSSVYTTLAANLKQSLEMTHTMNSVMEQFLLSNLRITSNITQIHKLETRGNFIPSLLTITIINSGQFPIPNISCSITFVKKDHNEPVNIGVECKESIKRGITDPDSETTSISSIFVPKTSTTTSIFTLSPQTQIIEKLKLAPSEFCQYNAKVNVRFASPGTGELLQKEHSFGLYLIDQCEKSIRFESQLTKYECSHVIVELSPYLLRQLWNVHPSSGLSEAMTFEISWKNEIYSLIHIKKWIGADKSKVLCQVLHFNNAKSSSEIIDRIVEELKVLIKCVMIGYVMTSYSPYLNGLLIVPEFFNTFLSCARSKMAAKADPNKQGWEESEFPILCETCLGDNPYVRMTRQGFGKECKVCSRPFTIFRWLPGAGMRYKKTEICQTCAKLKNVCQTCLLDLQYNLPVQVRDTALNVTNDAPRSEINREYFAQNIEGKISGAESLINYGKADSSGREMLKKLARTEPYYKRNRPHICSFFVKGSCTRGDECPYRHEIPEENELSHQNIKDRYYGTNDPVAKKILNRVKGGNGSNITPPEDKTITSLFITGVEDDIDEADLKGYFYAFGEIKSVVVVHKSRCAFINFATRASAEQAIDKSHSNLNIKEHDLKITWGRPRPTGPKTEVQAATTQNVVLPPLESMQIPAPPGEAPSDFLYPSQDPTYQGSSTKG</sequence>
<gene>
    <name evidence="19" type="ORF">CHRIB12_LOCUS17238</name>
</gene>
<feature type="domain" description="RRM" evidence="17">
    <location>
        <begin position="586"/>
        <end position="659"/>
    </location>
</feature>
<feature type="domain" description="C3H1-type" evidence="18">
    <location>
        <begin position="513"/>
        <end position="540"/>
    </location>
</feature>
<reference evidence="19" key="1">
    <citation type="submission" date="2020-05" db="EMBL/GenBank/DDBJ databases">
        <authorList>
            <person name="Rincon C."/>
            <person name="Sanders R I."/>
            <person name="Robbins C."/>
            <person name="Chaturvedi A."/>
        </authorList>
    </citation>
    <scope>NUCLEOTIDE SEQUENCE</scope>
    <source>
        <strain evidence="19">CHB12</strain>
    </source>
</reference>